<organism evidence="1 2">
    <name type="scientific">Sulfurovum zhangzhouensis</name>
    <dbReference type="NCBI Taxonomy" id="3019067"/>
    <lineage>
        <taxon>Bacteria</taxon>
        <taxon>Pseudomonadati</taxon>
        <taxon>Campylobacterota</taxon>
        <taxon>Epsilonproteobacteria</taxon>
        <taxon>Campylobacterales</taxon>
        <taxon>Sulfurovaceae</taxon>
        <taxon>Sulfurovum</taxon>
    </lineage>
</organism>
<evidence type="ECO:0008006" key="3">
    <source>
        <dbReference type="Google" id="ProtNLM"/>
    </source>
</evidence>
<evidence type="ECO:0000313" key="2">
    <source>
        <dbReference type="Proteomes" id="UP001169069"/>
    </source>
</evidence>
<evidence type="ECO:0000313" key="1">
    <source>
        <dbReference type="EMBL" id="MDM5270792.1"/>
    </source>
</evidence>
<accession>A0ABT7QVC9</accession>
<protein>
    <recommendedName>
        <fullName evidence="3">Helix-turn-helix domain-containing protein</fullName>
    </recommendedName>
</protein>
<proteinExistence type="predicted"/>
<dbReference type="Proteomes" id="UP001169069">
    <property type="component" value="Unassembled WGS sequence"/>
</dbReference>
<sequence>MKPNEKKWIRPDDFEALYGVPIKTQNQWRHKKEIPYSKKGNYVWYDREKIDKILENNEISIQDN</sequence>
<reference evidence="1" key="1">
    <citation type="submission" date="2023-01" db="EMBL/GenBank/DDBJ databases">
        <title>Sulfurovum sp. zt1-1 genome assembly.</title>
        <authorList>
            <person name="Wang J."/>
        </authorList>
    </citation>
    <scope>NUCLEOTIDE SEQUENCE</scope>
    <source>
        <strain evidence="1">Zt1-1</strain>
    </source>
</reference>
<dbReference type="EMBL" id="JAQIBD010000001">
    <property type="protein sequence ID" value="MDM5270792.1"/>
    <property type="molecule type" value="Genomic_DNA"/>
</dbReference>
<comment type="caution">
    <text evidence="1">The sequence shown here is derived from an EMBL/GenBank/DDBJ whole genome shotgun (WGS) entry which is preliminary data.</text>
</comment>
<dbReference type="SUPFAM" id="SSF46955">
    <property type="entry name" value="Putative DNA-binding domain"/>
    <property type="match status" value="1"/>
</dbReference>
<dbReference type="InterPro" id="IPR009061">
    <property type="entry name" value="DNA-bd_dom_put_sf"/>
</dbReference>
<gene>
    <name evidence="1" type="ORF">PGH07_01220</name>
</gene>
<name>A0ABT7QVC9_9BACT</name>
<keyword evidence="2" id="KW-1185">Reference proteome</keyword>
<dbReference type="RefSeq" id="WP_289412068.1">
    <property type="nucleotide sequence ID" value="NZ_JAQIBD010000001.1"/>
</dbReference>